<proteinExistence type="predicted"/>
<comment type="caution">
    <text evidence="1">The sequence shown here is derived from an EMBL/GenBank/DDBJ whole genome shotgun (WGS) entry which is preliminary data.</text>
</comment>
<protein>
    <recommendedName>
        <fullName evidence="3">Heterokaryon incompatibility domain-containing protein</fullName>
    </recommendedName>
</protein>
<evidence type="ECO:0000313" key="1">
    <source>
        <dbReference type="EMBL" id="KAL2062887.1"/>
    </source>
</evidence>
<evidence type="ECO:0008006" key="3">
    <source>
        <dbReference type="Google" id="ProtNLM"/>
    </source>
</evidence>
<sequence>MATSEWQDLVLNEVNEHDVYHGRVDGSVDKPFPVKKVQISTADPSTIAILSWRWDGTHEMTGSKNIFCAIHQARKLGIEYLFIDVISINQQLPGDELLRQVVEFSKLYGMIQVIATYDDLRVKGCLDEDFSTICRPWILSEAKGFTYNYTRVVHVGHIKEAPLTILGVLSGSLSMVSILDLKYIMPSRSHLLQTSYNKMCRHDYLLTAAICCEACRQETSMLRCTLWKESPGIVSLVYERYTIQVVGNPDADFRVGNSDDSNDIYSGAAILLDGKEIARWTEIHSKLSPYFLFKASDQGESVITTALQVKSYFNESYAANEDSDDEKIGSTVIKGPTIQAYVLDLPSLGICRERHESSS</sequence>
<gene>
    <name evidence="1" type="ORF">VTL71DRAFT_5959</name>
</gene>
<dbReference type="Proteomes" id="UP001595075">
    <property type="component" value="Unassembled WGS sequence"/>
</dbReference>
<name>A0ABR4BZ30_9HELO</name>
<reference evidence="1 2" key="1">
    <citation type="journal article" date="2024" name="Commun. Biol.">
        <title>Comparative genomic analysis of thermophilic fungi reveals convergent evolutionary adaptations and gene losses.</title>
        <authorList>
            <person name="Steindorff A.S."/>
            <person name="Aguilar-Pontes M.V."/>
            <person name="Robinson A.J."/>
            <person name="Andreopoulos B."/>
            <person name="LaButti K."/>
            <person name="Kuo A."/>
            <person name="Mondo S."/>
            <person name="Riley R."/>
            <person name="Otillar R."/>
            <person name="Haridas S."/>
            <person name="Lipzen A."/>
            <person name="Grimwood J."/>
            <person name="Schmutz J."/>
            <person name="Clum A."/>
            <person name="Reid I.D."/>
            <person name="Moisan M.C."/>
            <person name="Butler G."/>
            <person name="Nguyen T.T.M."/>
            <person name="Dewar K."/>
            <person name="Conant G."/>
            <person name="Drula E."/>
            <person name="Henrissat B."/>
            <person name="Hansel C."/>
            <person name="Singer S."/>
            <person name="Hutchinson M.I."/>
            <person name="de Vries R.P."/>
            <person name="Natvig D.O."/>
            <person name="Powell A.J."/>
            <person name="Tsang A."/>
            <person name="Grigoriev I.V."/>
        </authorList>
    </citation>
    <scope>NUCLEOTIDE SEQUENCE [LARGE SCALE GENOMIC DNA]</scope>
    <source>
        <strain evidence="1 2">CBS 494.80</strain>
    </source>
</reference>
<keyword evidence="2" id="KW-1185">Reference proteome</keyword>
<evidence type="ECO:0000313" key="2">
    <source>
        <dbReference type="Proteomes" id="UP001595075"/>
    </source>
</evidence>
<dbReference type="EMBL" id="JAZHXI010000016">
    <property type="protein sequence ID" value="KAL2062887.1"/>
    <property type="molecule type" value="Genomic_DNA"/>
</dbReference>
<organism evidence="1 2">
    <name type="scientific">Oculimacula yallundae</name>
    <dbReference type="NCBI Taxonomy" id="86028"/>
    <lineage>
        <taxon>Eukaryota</taxon>
        <taxon>Fungi</taxon>
        <taxon>Dikarya</taxon>
        <taxon>Ascomycota</taxon>
        <taxon>Pezizomycotina</taxon>
        <taxon>Leotiomycetes</taxon>
        <taxon>Helotiales</taxon>
        <taxon>Ploettnerulaceae</taxon>
        <taxon>Oculimacula</taxon>
    </lineage>
</organism>
<accession>A0ABR4BZ30</accession>